<dbReference type="Gene3D" id="3.90.820.10">
    <property type="entry name" value="Structural Genomics, Unknown Function 30-nov-00 1gh9 Mol_id"/>
    <property type="match status" value="1"/>
</dbReference>
<dbReference type="SUPFAM" id="SSF160582">
    <property type="entry name" value="MbtH-like"/>
    <property type="match status" value="1"/>
</dbReference>
<name>A0ABX0BUD1_9PSEU</name>
<dbReference type="InterPro" id="IPR005153">
    <property type="entry name" value="MbtH-like_dom"/>
</dbReference>
<organism evidence="2 3">
    <name type="scientific">Amycolatopsis rubida</name>
    <dbReference type="NCBI Taxonomy" id="112413"/>
    <lineage>
        <taxon>Bacteria</taxon>
        <taxon>Bacillati</taxon>
        <taxon>Actinomycetota</taxon>
        <taxon>Actinomycetes</taxon>
        <taxon>Pseudonocardiales</taxon>
        <taxon>Pseudonocardiaceae</taxon>
        <taxon>Amycolatopsis</taxon>
    </lineage>
</organism>
<dbReference type="Pfam" id="PF03621">
    <property type="entry name" value="MbtH"/>
    <property type="match status" value="1"/>
</dbReference>
<accession>A0ABX0BUD1</accession>
<sequence>MTGPTDEKGDDRTYHVVRNAEEQYSIWPAEQELPDGWTVAGKTGGRAECLSHIDEVWTDMRPLSLRRFMAEHPDGLAEEAAEDPYADTPSLVDRLSDGDHRVEVSLRPDRTAAAFGEAVERGFVFLRFTGTEGGTELGVELVAEDCVLAGADFAAGTGEVRLSGVLELDFVPVACTASIDLATLAGRGSLAVRPV</sequence>
<protein>
    <submittedName>
        <fullName evidence="2">MbtH family NRPS accessory protein</fullName>
    </submittedName>
</protein>
<dbReference type="EMBL" id="JAAGNC010000131">
    <property type="protein sequence ID" value="NEC58966.1"/>
    <property type="molecule type" value="Genomic_DNA"/>
</dbReference>
<proteinExistence type="predicted"/>
<reference evidence="2 3" key="1">
    <citation type="submission" date="2020-01" db="EMBL/GenBank/DDBJ databases">
        <title>Insect and environment-associated Actinomycetes.</title>
        <authorList>
            <person name="Currrie C."/>
            <person name="Chevrette M."/>
            <person name="Carlson C."/>
            <person name="Stubbendieck R."/>
            <person name="Wendt-Pienkowski E."/>
        </authorList>
    </citation>
    <scope>NUCLEOTIDE SEQUENCE [LARGE SCALE GENOMIC DNA]</scope>
    <source>
        <strain evidence="2 3">SID8386</strain>
    </source>
</reference>
<gene>
    <name evidence="2" type="ORF">G3I59_26065</name>
</gene>
<dbReference type="InterPro" id="IPR038020">
    <property type="entry name" value="MbtH-like_sf"/>
</dbReference>
<feature type="domain" description="MbtH-like" evidence="1">
    <location>
        <begin position="5"/>
        <end position="55"/>
    </location>
</feature>
<evidence type="ECO:0000313" key="3">
    <source>
        <dbReference type="Proteomes" id="UP000470404"/>
    </source>
</evidence>
<evidence type="ECO:0000313" key="2">
    <source>
        <dbReference type="EMBL" id="NEC58966.1"/>
    </source>
</evidence>
<comment type="caution">
    <text evidence="2">The sequence shown here is derived from an EMBL/GenBank/DDBJ whole genome shotgun (WGS) entry which is preliminary data.</text>
</comment>
<dbReference type="SMART" id="SM00923">
    <property type="entry name" value="MbtH"/>
    <property type="match status" value="1"/>
</dbReference>
<dbReference type="InterPro" id="IPR037407">
    <property type="entry name" value="MLP_fam"/>
</dbReference>
<dbReference type="PANTHER" id="PTHR38444">
    <property type="entry name" value="ENTEROBACTIN BIOSYNTHESIS PROTEIN YBDZ"/>
    <property type="match status" value="1"/>
</dbReference>
<evidence type="ECO:0000259" key="1">
    <source>
        <dbReference type="SMART" id="SM00923"/>
    </source>
</evidence>
<dbReference type="PANTHER" id="PTHR38444:SF1">
    <property type="entry name" value="ENTEROBACTIN BIOSYNTHESIS PROTEIN YBDZ"/>
    <property type="match status" value="1"/>
</dbReference>
<keyword evidence="3" id="KW-1185">Reference proteome</keyword>
<dbReference type="Proteomes" id="UP000470404">
    <property type="component" value="Unassembled WGS sequence"/>
</dbReference>